<dbReference type="CDD" id="cd06141">
    <property type="entry name" value="WRN_exo"/>
    <property type="match status" value="1"/>
</dbReference>
<dbReference type="PANTHER" id="PTHR13620">
    <property type="entry name" value="3-5 EXONUCLEASE"/>
    <property type="match status" value="1"/>
</dbReference>
<keyword evidence="2" id="KW-0378">Hydrolase</keyword>
<dbReference type="GO" id="GO:0008408">
    <property type="term" value="F:3'-5' exonuclease activity"/>
    <property type="evidence" value="ECO:0007669"/>
    <property type="project" value="InterPro"/>
</dbReference>
<feature type="region of interest" description="Disordered" evidence="4">
    <location>
        <begin position="1202"/>
        <end position="1249"/>
    </location>
</feature>
<organism evidence="6 7">
    <name type="scientific">Meristemomyces frigidus</name>
    <dbReference type="NCBI Taxonomy" id="1508187"/>
    <lineage>
        <taxon>Eukaryota</taxon>
        <taxon>Fungi</taxon>
        <taxon>Dikarya</taxon>
        <taxon>Ascomycota</taxon>
        <taxon>Pezizomycotina</taxon>
        <taxon>Dothideomycetes</taxon>
        <taxon>Dothideomycetidae</taxon>
        <taxon>Mycosphaerellales</taxon>
        <taxon>Teratosphaeriaceae</taxon>
        <taxon>Meristemomyces</taxon>
    </lineage>
</organism>
<dbReference type="Proteomes" id="UP001310890">
    <property type="component" value="Unassembled WGS sequence"/>
</dbReference>
<dbReference type="GO" id="GO:0003676">
    <property type="term" value="F:nucleic acid binding"/>
    <property type="evidence" value="ECO:0007669"/>
    <property type="project" value="InterPro"/>
</dbReference>
<evidence type="ECO:0000313" key="6">
    <source>
        <dbReference type="EMBL" id="KAK5109738.1"/>
    </source>
</evidence>
<feature type="compositionally biased region" description="Polar residues" evidence="4">
    <location>
        <begin position="1"/>
        <end position="14"/>
    </location>
</feature>
<feature type="region of interest" description="Disordered" evidence="4">
    <location>
        <begin position="1146"/>
        <end position="1168"/>
    </location>
</feature>
<feature type="compositionally biased region" description="Low complexity" evidence="4">
    <location>
        <begin position="72"/>
        <end position="84"/>
    </location>
</feature>
<feature type="compositionally biased region" description="Polar residues" evidence="4">
    <location>
        <begin position="770"/>
        <end position="811"/>
    </location>
</feature>
<dbReference type="Gene3D" id="3.30.420.10">
    <property type="entry name" value="Ribonuclease H-like superfamily/Ribonuclease H"/>
    <property type="match status" value="1"/>
</dbReference>
<gene>
    <name evidence="6" type="ORF">LTR62_006578</name>
</gene>
<dbReference type="EMBL" id="JAVRRL010000059">
    <property type="protein sequence ID" value="KAK5109738.1"/>
    <property type="molecule type" value="Genomic_DNA"/>
</dbReference>
<feature type="region of interest" description="Disordered" evidence="4">
    <location>
        <begin position="644"/>
        <end position="668"/>
    </location>
</feature>
<dbReference type="InterPro" id="IPR012337">
    <property type="entry name" value="RNaseH-like_sf"/>
</dbReference>
<feature type="region of interest" description="Disordered" evidence="4">
    <location>
        <begin position="1"/>
        <end position="58"/>
    </location>
</feature>
<evidence type="ECO:0000259" key="5">
    <source>
        <dbReference type="Pfam" id="PF01612"/>
    </source>
</evidence>
<comment type="caution">
    <text evidence="6">The sequence shown here is derived from an EMBL/GenBank/DDBJ whole genome shotgun (WGS) entry which is preliminary data.</text>
</comment>
<name>A0AAN7TDW4_9PEZI</name>
<feature type="coiled-coil region" evidence="3">
    <location>
        <begin position="135"/>
        <end position="187"/>
    </location>
</feature>
<dbReference type="InterPro" id="IPR036397">
    <property type="entry name" value="RNaseH_sf"/>
</dbReference>
<accession>A0AAN7TDW4</accession>
<dbReference type="SUPFAM" id="SSF53098">
    <property type="entry name" value="Ribonuclease H-like"/>
    <property type="match status" value="1"/>
</dbReference>
<evidence type="ECO:0000256" key="1">
    <source>
        <dbReference type="ARBA" id="ARBA00022722"/>
    </source>
</evidence>
<dbReference type="GO" id="GO:0005634">
    <property type="term" value="C:nucleus"/>
    <property type="evidence" value="ECO:0007669"/>
    <property type="project" value="TreeGrafter"/>
</dbReference>
<feature type="region of interest" description="Disordered" evidence="4">
    <location>
        <begin position="845"/>
        <end position="888"/>
    </location>
</feature>
<proteinExistence type="predicted"/>
<reference evidence="6" key="1">
    <citation type="submission" date="2023-08" db="EMBL/GenBank/DDBJ databases">
        <title>Black Yeasts Isolated from many extreme environments.</title>
        <authorList>
            <person name="Coleine C."/>
            <person name="Stajich J.E."/>
            <person name="Selbmann L."/>
        </authorList>
    </citation>
    <scope>NUCLEOTIDE SEQUENCE</scope>
    <source>
        <strain evidence="6">CCFEE 5401</strain>
    </source>
</reference>
<protein>
    <recommendedName>
        <fullName evidence="5">3'-5' exonuclease domain-containing protein</fullName>
    </recommendedName>
</protein>
<keyword evidence="3" id="KW-0175">Coiled coil</keyword>
<evidence type="ECO:0000256" key="4">
    <source>
        <dbReference type="SAM" id="MobiDB-lite"/>
    </source>
</evidence>
<feature type="region of interest" description="Disordered" evidence="4">
    <location>
        <begin position="749"/>
        <end position="813"/>
    </location>
</feature>
<evidence type="ECO:0000256" key="2">
    <source>
        <dbReference type="ARBA" id="ARBA00022801"/>
    </source>
</evidence>
<dbReference type="InterPro" id="IPR051132">
    <property type="entry name" value="3-5_Exonuclease_domain"/>
</dbReference>
<feature type="compositionally biased region" description="Low complexity" evidence="4">
    <location>
        <begin position="1237"/>
        <end position="1249"/>
    </location>
</feature>
<keyword evidence="1" id="KW-0540">Nuclease</keyword>
<dbReference type="GO" id="GO:0006139">
    <property type="term" value="P:nucleobase-containing compound metabolic process"/>
    <property type="evidence" value="ECO:0007669"/>
    <property type="project" value="InterPro"/>
</dbReference>
<dbReference type="GO" id="GO:0005737">
    <property type="term" value="C:cytoplasm"/>
    <property type="evidence" value="ECO:0007669"/>
    <property type="project" value="TreeGrafter"/>
</dbReference>
<dbReference type="Pfam" id="PF01612">
    <property type="entry name" value="DNA_pol_A_exo1"/>
    <property type="match status" value="1"/>
</dbReference>
<dbReference type="InterPro" id="IPR002562">
    <property type="entry name" value="3'-5'_exonuclease_dom"/>
</dbReference>
<feature type="region of interest" description="Disordered" evidence="4">
    <location>
        <begin position="72"/>
        <end position="116"/>
    </location>
</feature>
<dbReference type="PANTHER" id="PTHR13620:SF104">
    <property type="entry name" value="EXONUCLEASE 3'-5' DOMAIN-CONTAINING PROTEIN 2"/>
    <property type="match status" value="1"/>
</dbReference>
<feature type="domain" description="3'-5' exonuclease" evidence="5">
    <location>
        <begin position="948"/>
        <end position="1112"/>
    </location>
</feature>
<evidence type="ECO:0000313" key="7">
    <source>
        <dbReference type="Proteomes" id="UP001310890"/>
    </source>
</evidence>
<sequence length="1352" mass="151904">MQSQRAVTTQTASTARIFIARTSQASDGGPYNKPGITVTDDGSATTVPPRLPSLRPIDKRWDHSRSIVLASTSPASASTLRPSRGIGMGTGTRQYATRPLNRTPPPPQAARPTSYLDNPHIQPPPRSGAQDMQKLAELSNQIFDLKKELEAERLSRQASAKKHVEEIAKLNVKDQELSRRLVAMQQNNAEEARKGQAAKQLAIAQVKRLQESKIVNLEKQTKTWKEKASQSSAEATQLQTRIGEMKSRNEQDLDDQRKLLEMQYDRKLRTQRGQRLTRENERRTYDDYRKVFDSFAESIRGFRRVHESPDTIECTHFFKAANYTKSLRSYSAHMEKINPLIIRTNTKLFERLDRSLQEHKAAAEKGVDDFRDLRARMQELVTAFQEDTHGSRALTRYHRINETQNKMSTADIQHYVANDKVFREISDAFKEGVAKVRTSAKSETSKVVTEQERVEIAKLTSQHGKMRQMVSVLQKIRDVIALKALLTDELPEKAAYTETMNARVNIDDAGRSWNTLLNNAVFDRTEGASHGEEMSQRRMYNERAASTRAAYNDLLPVVRRRVWLEQHLGLFEERREREVDAVIRERIELKKREQSDALERLWVHGARVGRSDSFARPAFGPVAPSRVSIRRAREVRGHVVERVETRASSSTRDDVTSETTRRKSKRERERAIFTKKQLVNNSAGSTRQQHLQELVGLQERNLKSELERLRSKRQEASGVGNVHELAVLDRSMSKIAAAIVKHNTNLERIPQPTDRLEKNPLAGGGPRRTLVTSSPIRYSGTRSHSPSIRTGRRSFSTTGQPASDSSMSHTPAPTAEADLRAIENAMQHASLSENTASIYTDDWARSSSSNVRTNGKDRSELSSDTYNAPPESFENTHGLRKHGSTIDTPPLYRVPDSAYREAAVASPNSNAAYWSYRLYRDRNGKTPSVHYCTSLQSAERELQHFIGQPLIGFDMEWDSTANKQASAKRNASLIQVACEDRICLVQVARFPGETAEHLVPPSLRTILESEDTIKAGVNIQGDARRMREYLNVEVRGQFELSHLYKVVTFQPATINKTLKGASMAVQVQNILRLPLKKDDVRVSAWARPLNQEQCDYSASDAYAGYQLFRALEVRRKLMVPMPPRPAFQELKLPLVLGDGAVLRPKPASAGAAGKAGKGVKDEDEENEEEFYDAVEVQELAMPLIRVDITYPSLPPFEEVTEGASYANDKTTAPSGTLVGIPDQHPTNTQAPPEDKSTTTPSTKSTAPPSQELELANVWVTTYNPVPSSTKKATPPNLRAYHLWHIQRLEPDRIAALLKQPPLAITTVASYVLEAVKLEGLPFDTGRLKGLMGMLPKVAGRRYWSVLGRTKMG</sequence>
<evidence type="ECO:0000256" key="3">
    <source>
        <dbReference type="SAM" id="Coils"/>
    </source>
</evidence>